<feature type="transmembrane region" description="Helical" evidence="1">
    <location>
        <begin position="12"/>
        <end position="29"/>
    </location>
</feature>
<feature type="transmembrane region" description="Helical" evidence="1">
    <location>
        <begin position="191"/>
        <end position="215"/>
    </location>
</feature>
<reference evidence="2 3" key="1">
    <citation type="submission" date="2016-10" db="EMBL/GenBank/DDBJ databases">
        <authorList>
            <person name="de Groot N.N."/>
        </authorList>
    </citation>
    <scope>NUCLEOTIDE SEQUENCE [LARGE SCALE GENOMIC DNA]</scope>
    <source>
        <strain evidence="2 3">DSM 29433</strain>
    </source>
</reference>
<protein>
    <recommendedName>
        <fullName evidence="4">TVP38/TMEM64 family membrane protein</fullName>
    </recommendedName>
</protein>
<keyword evidence="1" id="KW-0472">Membrane</keyword>
<dbReference type="Proteomes" id="UP000198926">
    <property type="component" value="Unassembled WGS sequence"/>
</dbReference>
<dbReference type="AlphaFoldDB" id="A0A1I6MCR8"/>
<evidence type="ECO:0000256" key="1">
    <source>
        <dbReference type="SAM" id="Phobius"/>
    </source>
</evidence>
<evidence type="ECO:0008006" key="4">
    <source>
        <dbReference type="Google" id="ProtNLM"/>
    </source>
</evidence>
<name>A0A1I6MCR8_9RHOB</name>
<dbReference type="EMBL" id="FOZM01000001">
    <property type="protein sequence ID" value="SFS13519.1"/>
    <property type="molecule type" value="Genomic_DNA"/>
</dbReference>
<feature type="transmembrane region" description="Helical" evidence="1">
    <location>
        <begin position="89"/>
        <end position="114"/>
    </location>
</feature>
<evidence type="ECO:0000313" key="2">
    <source>
        <dbReference type="EMBL" id="SFS13519.1"/>
    </source>
</evidence>
<keyword evidence="1" id="KW-0812">Transmembrane</keyword>
<accession>A0A1I6MCR8</accession>
<dbReference type="STRING" id="1123755.SAMN05444714_1561"/>
<keyword evidence="1" id="KW-1133">Transmembrane helix</keyword>
<evidence type="ECO:0000313" key="3">
    <source>
        <dbReference type="Proteomes" id="UP000198926"/>
    </source>
</evidence>
<feature type="transmembrane region" description="Helical" evidence="1">
    <location>
        <begin position="49"/>
        <end position="69"/>
    </location>
</feature>
<sequence>MTANSSVRLSGFLLRFVLLIALIVGATWASHTIRDALNLEIMPRNEQSVHTAVMFGTVAYVVLLAIPFVPGAEIGIALLGSFGASIAPLVYAATVVAMMLAYCVGLLLPASILARMLAFLRMDRAAELLDRVCALPREERLSVLLESAPPSLVRLALRRRYLALALAVNVPGNAVIGGGGGIMMVAGLSGIFAPLPTLIAVMIGVSPVPLAIMLFGARF</sequence>
<proteinExistence type="predicted"/>
<feature type="transmembrane region" description="Helical" evidence="1">
    <location>
        <begin position="161"/>
        <end position="185"/>
    </location>
</feature>
<keyword evidence="3" id="KW-1185">Reference proteome</keyword>
<dbReference type="OrthoDB" id="6369004at2"/>
<organism evidence="2 3">
    <name type="scientific">Yoonia litorea</name>
    <dbReference type="NCBI Taxonomy" id="1123755"/>
    <lineage>
        <taxon>Bacteria</taxon>
        <taxon>Pseudomonadati</taxon>
        <taxon>Pseudomonadota</taxon>
        <taxon>Alphaproteobacteria</taxon>
        <taxon>Rhodobacterales</taxon>
        <taxon>Paracoccaceae</taxon>
        <taxon>Yoonia</taxon>
    </lineage>
</organism>
<gene>
    <name evidence="2" type="ORF">SAMN05444714_1561</name>
</gene>